<dbReference type="PROSITE" id="PS51186">
    <property type="entry name" value="GNAT"/>
    <property type="match status" value="1"/>
</dbReference>
<sequence length="150" mass="17658">MAITLKDITKDNWVDIICLEITKEQEDFVALNSESISASKFFDYYINRGIYVDDEPVGFVQYYSNHENGRPEEVFIDQLMIDIKHQRKGFGSKAIPLVLEEIKNLGKYKSVSICYVEGNDIMKPFFEQFGFSVVEQDEFDETIMRLFFWY</sequence>
<dbReference type="InterPro" id="IPR000182">
    <property type="entry name" value="GNAT_dom"/>
</dbReference>
<dbReference type="SUPFAM" id="SSF55729">
    <property type="entry name" value="Acyl-CoA N-acyltransferases (Nat)"/>
    <property type="match status" value="1"/>
</dbReference>
<name>A0AAJ4NLN7_PRORE</name>
<gene>
    <name evidence="2" type="ORF">KOF27_05560</name>
</gene>
<feature type="domain" description="N-acetyltransferase" evidence="1">
    <location>
        <begin position="3"/>
        <end position="149"/>
    </location>
</feature>
<dbReference type="Gene3D" id="3.40.630.30">
    <property type="match status" value="1"/>
</dbReference>
<evidence type="ECO:0000313" key="3">
    <source>
        <dbReference type="Proteomes" id="UP000682358"/>
    </source>
</evidence>
<protein>
    <submittedName>
        <fullName evidence="2">GNAT family N-acetyltransferase</fullName>
    </submittedName>
</protein>
<dbReference type="Pfam" id="PF00583">
    <property type="entry name" value="Acetyltransf_1"/>
    <property type="match status" value="1"/>
</dbReference>
<evidence type="ECO:0000313" key="2">
    <source>
        <dbReference type="EMBL" id="QWQ21799.2"/>
    </source>
</evidence>
<reference evidence="2" key="1">
    <citation type="submission" date="2021-06" db="EMBL/GenBank/DDBJ databases">
        <title>Emergence of genetically related NDM-1-producing Providencia rettgeri strains in Argentina.</title>
        <authorList>
            <person name="Pasteran F."/>
            <person name="Meo A."/>
            <person name="Gomez S."/>
            <person name="Derdoy L."/>
            <person name="Albronoz E."/>
            <person name="Faccone D."/>
            <person name="Guerriero L."/>
            <person name="Archuby D."/>
            <person name="Tarzia A."/>
            <person name="Lopez M."/>
            <person name="Corso A."/>
        </authorList>
    </citation>
    <scope>NUCLEOTIDE SEQUENCE</scope>
    <source>
        <strain evidence="2">PreM15628</strain>
    </source>
</reference>
<accession>A0AAJ4NLN7</accession>
<dbReference type="EMBL" id="CP076405">
    <property type="protein sequence ID" value="QWQ21799.2"/>
    <property type="molecule type" value="Genomic_DNA"/>
</dbReference>
<organism evidence="2 3">
    <name type="scientific">Providencia rettgeri</name>
    <dbReference type="NCBI Taxonomy" id="587"/>
    <lineage>
        <taxon>Bacteria</taxon>
        <taxon>Pseudomonadati</taxon>
        <taxon>Pseudomonadota</taxon>
        <taxon>Gammaproteobacteria</taxon>
        <taxon>Enterobacterales</taxon>
        <taxon>Morganellaceae</taxon>
        <taxon>Providencia</taxon>
    </lineage>
</organism>
<proteinExistence type="predicted"/>
<dbReference type="Proteomes" id="UP000682358">
    <property type="component" value="Chromosome"/>
</dbReference>
<dbReference type="CDD" id="cd04301">
    <property type="entry name" value="NAT_SF"/>
    <property type="match status" value="1"/>
</dbReference>
<dbReference type="InterPro" id="IPR016181">
    <property type="entry name" value="Acyl_CoA_acyltransferase"/>
</dbReference>
<dbReference type="AlphaFoldDB" id="A0AAJ4NLN7"/>
<dbReference type="GO" id="GO:0016747">
    <property type="term" value="F:acyltransferase activity, transferring groups other than amino-acyl groups"/>
    <property type="evidence" value="ECO:0007669"/>
    <property type="project" value="InterPro"/>
</dbReference>
<evidence type="ECO:0000259" key="1">
    <source>
        <dbReference type="PROSITE" id="PS51186"/>
    </source>
</evidence>